<gene>
    <name evidence="2" type="ORF">9F6_56</name>
</gene>
<sequence>MKKFLYAFVVILLLVVGLIGLFYGLFILWQPLAYIIGGLLLIGLSGVLNQAYDNTSMSRKGGDN</sequence>
<organism evidence="2">
    <name type="scientific">uncultured Caudovirales phage</name>
    <dbReference type="NCBI Taxonomy" id="2100421"/>
    <lineage>
        <taxon>Viruses</taxon>
        <taxon>Duplodnaviria</taxon>
        <taxon>Heunggongvirae</taxon>
        <taxon>Uroviricota</taxon>
        <taxon>Caudoviricetes</taxon>
        <taxon>Peduoviridae</taxon>
        <taxon>Maltschvirus</taxon>
        <taxon>Maltschvirus maltsch</taxon>
    </lineage>
</organism>
<protein>
    <submittedName>
        <fullName evidence="2">Uncharacterized protein</fullName>
    </submittedName>
</protein>
<accession>A0A2H4J3W0</accession>
<keyword evidence="1" id="KW-1133">Transmembrane helix</keyword>
<feature type="transmembrane region" description="Helical" evidence="1">
    <location>
        <begin position="5"/>
        <end position="26"/>
    </location>
</feature>
<proteinExistence type="predicted"/>
<dbReference type="EMBL" id="MF417897">
    <property type="protein sequence ID" value="ASN69875.1"/>
    <property type="molecule type" value="Genomic_DNA"/>
</dbReference>
<evidence type="ECO:0000256" key="1">
    <source>
        <dbReference type="SAM" id="Phobius"/>
    </source>
</evidence>
<keyword evidence="1" id="KW-0472">Membrane</keyword>
<name>A0A2H4J3W0_9CAUD</name>
<keyword evidence="1" id="KW-0812">Transmembrane</keyword>
<reference evidence="2" key="1">
    <citation type="submission" date="2017-06" db="EMBL/GenBank/DDBJ databases">
        <title>Novel phages from South African skin metaviromes.</title>
        <authorList>
            <person name="van Zyl L.J."/>
            <person name="Abrahams Y."/>
            <person name="Stander E.A."/>
            <person name="Kirby B.M."/>
            <person name="Clavaud C."/>
            <person name="Farcet C."/>
            <person name="Breton L."/>
            <person name="Trindade M.I."/>
        </authorList>
    </citation>
    <scope>NUCLEOTIDE SEQUENCE</scope>
</reference>
<evidence type="ECO:0000313" key="2">
    <source>
        <dbReference type="EMBL" id="ASN69875.1"/>
    </source>
</evidence>
<feature type="transmembrane region" description="Helical" evidence="1">
    <location>
        <begin position="32"/>
        <end position="52"/>
    </location>
</feature>